<proteinExistence type="predicted"/>
<accession>A0A5B7J5P8</accession>
<keyword evidence="3" id="KW-1185">Reference proteome</keyword>
<dbReference type="AlphaFoldDB" id="A0A5B7J5P8"/>
<feature type="region of interest" description="Disordered" evidence="1">
    <location>
        <begin position="17"/>
        <end position="70"/>
    </location>
</feature>
<evidence type="ECO:0000313" key="2">
    <source>
        <dbReference type="EMBL" id="MPC90069.1"/>
    </source>
</evidence>
<evidence type="ECO:0000313" key="3">
    <source>
        <dbReference type="Proteomes" id="UP000324222"/>
    </source>
</evidence>
<dbReference type="EMBL" id="VSRR010083102">
    <property type="protein sequence ID" value="MPC90069.1"/>
    <property type="molecule type" value="Genomic_DNA"/>
</dbReference>
<protein>
    <submittedName>
        <fullName evidence="2">Uncharacterized protein</fullName>
    </submittedName>
</protein>
<feature type="compositionally biased region" description="Basic and acidic residues" evidence="1">
    <location>
        <begin position="46"/>
        <end position="59"/>
    </location>
</feature>
<sequence length="70" mass="7785">MAAAAVLMVAVDAPRQNTSAGELRERGALKTRRQSAVIEGDSIGETLDRYTDTQRDRRTNTSKQPRRVKI</sequence>
<comment type="caution">
    <text evidence="2">The sequence shown here is derived from an EMBL/GenBank/DDBJ whole genome shotgun (WGS) entry which is preliminary data.</text>
</comment>
<name>A0A5B7J5P8_PORTR</name>
<gene>
    <name evidence="2" type="ORF">E2C01_085036</name>
</gene>
<organism evidence="2 3">
    <name type="scientific">Portunus trituberculatus</name>
    <name type="common">Swimming crab</name>
    <name type="synonym">Neptunus trituberculatus</name>
    <dbReference type="NCBI Taxonomy" id="210409"/>
    <lineage>
        <taxon>Eukaryota</taxon>
        <taxon>Metazoa</taxon>
        <taxon>Ecdysozoa</taxon>
        <taxon>Arthropoda</taxon>
        <taxon>Crustacea</taxon>
        <taxon>Multicrustacea</taxon>
        <taxon>Malacostraca</taxon>
        <taxon>Eumalacostraca</taxon>
        <taxon>Eucarida</taxon>
        <taxon>Decapoda</taxon>
        <taxon>Pleocyemata</taxon>
        <taxon>Brachyura</taxon>
        <taxon>Eubrachyura</taxon>
        <taxon>Portunoidea</taxon>
        <taxon>Portunidae</taxon>
        <taxon>Portuninae</taxon>
        <taxon>Portunus</taxon>
    </lineage>
</organism>
<evidence type="ECO:0000256" key="1">
    <source>
        <dbReference type="SAM" id="MobiDB-lite"/>
    </source>
</evidence>
<dbReference type="Proteomes" id="UP000324222">
    <property type="component" value="Unassembled WGS sequence"/>
</dbReference>
<reference evidence="2 3" key="1">
    <citation type="submission" date="2019-05" db="EMBL/GenBank/DDBJ databases">
        <title>Another draft genome of Portunus trituberculatus and its Hox gene families provides insights of decapod evolution.</title>
        <authorList>
            <person name="Jeong J.-H."/>
            <person name="Song I."/>
            <person name="Kim S."/>
            <person name="Choi T."/>
            <person name="Kim D."/>
            <person name="Ryu S."/>
            <person name="Kim W."/>
        </authorList>
    </citation>
    <scope>NUCLEOTIDE SEQUENCE [LARGE SCALE GENOMIC DNA]</scope>
    <source>
        <tissue evidence="2">Muscle</tissue>
    </source>
</reference>